<sequence>MTQRVWPTREEWAAKAEYSVRTFCTMYERLPADAVFTTPDEDTEAQRLAQTLATAVRPLLNAEINRLKTLLPDRPKAGRARTNWFIELEGTRYDNACNLGSLEELRRDIARSAKAGAWGRIHWEISRINRSYPAINLCQLLNDLDALDATVTRAEDRRRTEAQRLEDEAVAHEMAKRNTDDGWAKELERRARVEAGPLVTYHPAN</sequence>
<dbReference type="EMBL" id="CP159872">
    <property type="protein sequence ID" value="XCM82968.1"/>
    <property type="molecule type" value="Genomic_DNA"/>
</dbReference>
<dbReference type="RefSeq" id="WP_354643903.1">
    <property type="nucleotide sequence ID" value="NZ_CP159872.1"/>
</dbReference>
<dbReference type="KEGG" id="kcm:ABWK59_30645"/>
<proteinExistence type="predicted"/>
<name>A0AAU8K474_9ACTN</name>
<reference evidence="1" key="1">
    <citation type="submission" date="2024-06" db="EMBL/GenBank/DDBJ databases">
        <title>The genome sequences of Kitasatospora sp. strain HUAS MG31.</title>
        <authorList>
            <person name="Mo P."/>
        </authorList>
    </citation>
    <scope>NUCLEOTIDE SEQUENCE</scope>
    <source>
        <strain evidence="1">HUAS MG31</strain>
    </source>
</reference>
<accession>A0AAU8K474</accession>
<organism evidence="1">
    <name type="scientific">Kitasatospora camelliae</name>
    <dbReference type="NCBI Taxonomy" id="3156397"/>
    <lineage>
        <taxon>Bacteria</taxon>
        <taxon>Bacillati</taxon>
        <taxon>Actinomycetota</taxon>
        <taxon>Actinomycetes</taxon>
        <taxon>Kitasatosporales</taxon>
        <taxon>Streptomycetaceae</taxon>
        <taxon>Kitasatospora</taxon>
    </lineage>
</organism>
<dbReference type="AlphaFoldDB" id="A0AAU8K474"/>
<protein>
    <submittedName>
        <fullName evidence="1">Uncharacterized protein</fullName>
    </submittedName>
</protein>
<gene>
    <name evidence="1" type="ORF">ABWK59_30645</name>
</gene>
<evidence type="ECO:0000313" key="1">
    <source>
        <dbReference type="EMBL" id="XCM82968.1"/>
    </source>
</evidence>